<name>A0AAJ1WKH1_9BACI</name>
<evidence type="ECO:0000313" key="2">
    <source>
        <dbReference type="EMBL" id="MDQ0216598.1"/>
    </source>
</evidence>
<dbReference type="Gene3D" id="3.60.40.10">
    <property type="entry name" value="PPM-type phosphatase domain"/>
    <property type="match status" value="1"/>
</dbReference>
<gene>
    <name evidence="2" type="ORF">J2S13_003060</name>
</gene>
<dbReference type="Proteomes" id="UP001237207">
    <property type="component" value="Unassembled WGS sequence"/>
</dbReference>
<dbReference type="PANTHER" id="PTHR35801:SF1">
    <property type="entry name" value="PHOSPHOSERINE PHOSPHATASE RSBX"/>
    <property type="match status" value="1"/>
</dbReference>
<feature type="domain" description="PPM-type phosphatase" evidence="1">
    <location>
        <begin position="8"/>
        <end position="196"/>
    </location>
</feature>
<dbReference type="SMART" id="SM00331">
    <property type="entry name" value="PP2C_SIG"/>
    <property type="match status" value="1"/>
</dbReference>
<dbReference type="Pfam" id="PF07228">
    <property type="entry name" value="SpoIIE"/>
    <property type="match status" value="1"/>
</dbReference>
<dbReference type="InterPro" id="IPR001932">
    <property type="entry name" value="PPM-type_phosphatase-like_dom"/>
</dbReference>
<sequence length="197" mass="22371">MNHLEHDKVEVFASQDSKDGMPYCGDSYFMEIYEDYFICVLADGLGSGQFAYEAATAVTKTVAKYHEEDVDTLMRYCNEALLSKRGATVAILKVNFQKQKFIYSCVGNIRFYVLTEDGELTYPLPVSGYLSGKPQLYKTQYFVYDKNSTFLLHSDGLKISNVKSILKNRSICQIAYELKKRLSNNNDDSTFIVGCLL</sequence>
<proteinExistence type="predicted"/>
<dbReference type="RefSeq" id="WP_307258664.1">
    <property type="nucleotide sequence ID" value="NZ_JAUSUC010000059.1"/>
</dbReference>
<comment type="caution">
    <text evidence="2">The sequence shown here is derived from an EMBL/GenBank/DDBJ whole genome shotgun (WGS) entry which is preliminary data.</text>
</comment>
<reference evidence="2" key="1">
    <citation type="submission" date="2023-07" db="EMBL/GenBank/DDBJ databases">
        <title>Genomic Encyclopedia of Type Strains, Phase IV (KMG-IV): sequencing the most valuable type-strain genomes for metagenomic binning, comparative biology and taxonomic classification.</title>
        <authorList>
            <person name="Goeker M."/>
        </authorList>
    </citation>
    <scope>NUCLEOTIDE SEQUENCE</scope>
    <source>
        <strain evidence="2">DSM 23947</strain>
    </source>
</reference>
<dbReference type="SUPFAM" id="SSF81606">
    <property type="entry name" value="PP2C-like"/>
    <property type="match status" value="1"/>
</dbReference>
<evidence type="ECO:0000313" key="3">
    <source>
        <dbReference type="Proteomes" id="UP001237207"/>
    </source>
</evidence>
<dbReference type="EC" id="3.1.3.3" evidence="2"/>
<dbReference type="AlphaFoldDB" id="A0AAJ1WKH1"/>
<accession>A0AAJ1WKH1</accession>
<dbReference type="PROSITE" id="PS51746">
    <property type="entry name" value="PPM_2"/>
    <property type="match status" value="1"/>
</dbReference>
<dbReference type="InterPro" id="IPR036457">
    <property type="entry name" value="PPM-type-like_dom_sf"/>
</dbReference>
<protein>
    <submittedName>
        <fullName evidence="2">Negative regulator of sigma-B (Phosphoserine phosphatase)</fullName>
        <ecNumber evidence="2">3.1.3.3</ecNumber>
    </submittedName>
</protein>
<evidence type="ECO:0000259" key="1">
    <source>
        <dbReference type="PROSITE" id="PS51746"/>
    </source>
</evidence>
<organism evidence="2 3">
    <name type="scientific">Oikeobacillus pervagus</name>
    <dbReference type="NCBI Taxonomy" id="1325931"/>
    <lineage>
        <taxon>Bacteria</taxon>
        <taxon>Bacillati</taxon>
        <taxon>Bacillota</taxon>
        <taxon>Bacilli</taxon>
        <taxon>Bacillales</taxon>
        <taxon>Bacillaceae</taxon>
        <taxon>Oikeobacillus</taxon>
    </lineage>
</organism>
<dbReference type="PANTHER" id="PTHR35801">
    <property type="entry name" value="PHOSPHOSERINE PHOSPHATASE RSBX"/>
    <property type="match status" value="1"/>
</dbReference>
<dbReference type="EMBL" id="JAUSUC010000059">
    <property type="protein sequence ID" value="MDQ0216598.1"/>
    <property type="molecule type" value="Genomic_DNA"/>
</dbReference>
<dbReference type="InterPro" id="IPR039248">
    <property type="entry name" value="Ptase_RsbX"/>
</dbReference>
<dbReference type="GO" id="GO:0016787">
    <property type="term" value="F:hydrolase activity"/>
    <property type="evidence" value="ECO:0007669"/>
    <property type="project" value="UniProtKB-KW"/>
</dbReference>
<keyword evidence="2" id="KW-0378">Hydrolase</keyword>
<keyword evidence="3" id="KW-1185">Reference proteome</keyword>